<reference evidence="1" key="1">
    <citation type="submission" date="2021-06" db="EMBL/GenBank/DDBJ databases">
        <title>Parelaphostrongylus tenuis whole genome reference sequence.</title>
        <authorList>
            <person name="Garwood T.J."/>
            <person name="Larsen P.A."/>
            <person name="Fountain-Jones N.M."/>
            <person name="Garbe J.R."/>
            <person name="Macchietto M.G."/>
            <person name="Kania S.A."/>
            <person name="Gerhold R.W."/>
            <person name="Richards J.E."/>
            <person name="Wolf T.M."/>
        </authorList>
    </citation>
    <scope>NUCLEOTIDE SEQUENCE</scope>
    <source>
        <strain evidence="1">MNPRO001-30</strain>
        <tissue evidence="1">Meninges</tissue>
    </source>
</reference>
<dbReference type="EMBL" id="JAHQIW010006524">
    <property type="protein sequence ID" value="KAJ1369382.1"/>
    <property type="molecule type" value="Genomic_DNA"/>
</dbReference>
<dbReference type="AlphaFoldDB" id="A0AAD5WGL4"/>
<name>A0AAD5WGL4_PARTN</name>
<dbReference type="Proteomes" id="UP001196413">
    <property type="component" value="Unassembled WGS sequence"/>
</dbReference>
<protein>
    <submittedName>
        <fullName evidence="1">Uncharacterized protein</fullName>
    </submittedName>
</protein>
<sequence length="79" mass="8411">MLASCMFGSHFASSICLCQRELGISRNVFENCIVVGNTVTEICIKMPQAGGRPTAPMRCSGAMETAVVPQQYLTIGGII</sequence>
<keyword evidence="2" id="KW-1185">Reference proteome</keyword>
<evidence type="ECO:0000313" key="1">
    <source>
        <dbReference type="EMBL" id="KAJ1369382.1"/>
    </source>
</evidence>
<organism evidence="1 2">
    <name type="scientific">Parelaphostrongylus tenuis</name>
    <name type="common">Meningeal worm</name>
    <dbReference type="NCBI Taxonomy" id="148309"/>
    <lineage>
        <taxon>Eukaryota</taxon>
        <taxon>Metazoa</taxon>
        <taxon>Ecdysozoa</taxon>
        <taxon>Nematoda</taxon>
        <taxon>Chromadorea</taxon>
        <taxon>Rhabditida</taxon>
        <taxon>Rhabditina</taxon>
        <taxon>Rhabditomorpha</taxon>
        <taxon>Strongyloidea</taxon>
        <taxon>Metastrongylidae</taxon>
        <taxon>Parelaphostrongylus</taxon>
    </lineage>
</organism>
<evidence type="ECO:0000313" key="2">
    <source>
        <dbReference type="Proteomes" id="UP001196413"/>
    </source>
</evidence>
<proteinExistence type="predicted"/>
<accession>A0AAD5WGL4</accession>
<comment type="caution">
    <text evidence="1">The sequence shown here is derived from an EMBL/GenBank/DDBJ whole genome shotgun (WGS) entry which is preliminary data.</text>
</comment>
<gene>
    <name evidence="1" type="ORF">KIN20_030824</name>
</gene>